<dbReference type="Gene3D" id="2.40.30.10">
    <property type="entry name" value="Translation factors"/>
    <property type="match status" value="2"/>
</dbReference>
<keyword evidence="3" id="KW-0547">Nucleotide-binding</keyword>
<dbReference type="EMBL" id="KB203660">
    <property type="protein sequence ID" value="ESO83534.1"/>
    <property type="molecule type" value="Genomic_DNA"/>
</dbReference>
<dbReference type="CTD" id="20233411"/>
<dbReference type="Pfam" id="PF11987">
    <property type="entry name" value="IF-2"/>
    <property type="match status" value="1"/>
</dbReference>
<reference evidence="8 9" key="1">
    <citation type="journal article" date="2013" name="Nature">
        <title>Insights into bilaterian evolution from three spiralian genomes.</title>
        <authorList>
            <person name="Simakov O."/>
            <person name="Marletaz F."/>
            <person name="Cho S.J."/>
            <person name="Edsinger-Gonzales E."/>
            <person name="Havlak P."/>
            <person name="Hellsten U."/>
            <person name="Kuo D.H."/>
            <person name="Larsson T."/>
            <person name="Lv J."/>
            <person name="Arendt D."/>
            <person name="Savage R."/>
            <person name="Osoegawa K."/>
            <person name="de Jong P."/>
            <person name="Grimwood J."/>
            <person name="Chapman J.A."/>
            <person name="Shapiro H."/>
            <person name="Aerts A."/>
            <person name="Otillar R.P."/>
            <person name="Terry A.Y."/>
            <person name="Boore J.L."/>
            <person name="Grigoriev I.V."/>
            <person name="Lindberg D.R."/>
            <person name="Seaver E.C."/>
            <person name="Weisblat D.A."/>
            <person name="Putnam N.H."/>
            <person name="Rokhsar D.S."/>
        </authorList>
    </citation>
    <scope>NUCLEOTIDE SEQUENCE [LARGE SCALE GENOMIC DNA]</scope>
</reference>
<dbReference type="SUPFAM" id="SSF50447">
    <property type="entry name" value="Translation proteins"/>
    <property type="match status" value="2"/>
</dbReference>
<dbReference type="CDD" id="cd03692">
    <property type="entry name" value="mtIF2_IVc"/>
    <property type="match status" value="1"/>
</dbReference>
<dbReference type="FunFam" id="3.40.50.10050:FF:000001">
    <property type="entry name" value="Translation initiation factor IF-2"/>
    <property type="match status" value="1"/>
</dbReference>
<dbReference type="Pfam" id="PF00009">
    <property type="entry name" value="GTP_EFTU"/>
    <property type="match status" value="1"/>
</dbReference>
<evidence type="ECO:0000256" key="2">
    <source>
        <dbReference type="ARBA" id="ARBA00022540"/>
    </source>
</evidence>
<keyword evidence="4" id="KW-0648">Protein biosynthesis</keyword>
<dbReference type="InterPro" id="IPR036925">
    <property type="entry name" value="TIF_IF2_dom3_sf"/>
</dbReference>
<evidence type="ECO:0000313" key="8">
    <source>
        <dbReference type="EMBL" id="ESO83534.1"/>
    </source>
</evidence>
<dbReference type="InterPro" id="IPR009000">
    <property type="entry name" value="Transl_B-barrel_sf"/>
</dbReference>
<dbReference type="NCBIfam" id="TIGR00231">
    <property type="entry name" value="small_GTP"/>
    <property type="match status" value="1"/>
</dbReference>
<protein>
    <recommendedName>
        <fullName evidence="7">Tr-type G domain-containing protein</fullName>
    </recommendedName>
</protein>
<proteinExistence type="inferred from homology"/>
<dbReference type="Gene3D" id="3.40.50.300">
    <property type="entry name" value="P-loop containing nucleotide triphosphate hydrolases"/>
    <property type="match status" value="1"/>
</dbReference>
<dbReference type="Proteomes" id="UP000030746">
    <property type="component" value="Unassembled WGS sequence"/>
</dbReference>
<dbReference type="CDD" id="cd01887">
    <property type="entry name" value="IF2_eIF5B"/>
    <property type="match status" value="1"/>
</dbReference>
<dbReference type="InterPro" id="IPR015760">
    <property type="entry name" value="TIF_IF2"/>
</dbReference>
<dbReference type="GO" id="GO:0003924">
    <property type="term" value="F:GTPase activity"/>
    <property type="evidence" value="ECO:0007669"/>
    <property type="project" value="InterPro"/>
</dbReference>
<dbReference type="GeneID" id="20233411"/>
<dbReference type="GO" id="GO:0005737">
    <property type="term" value="C:cytoplasm"/>
    <property type="evidence" value="ECO:0007669"/>
    <property type="project" value="TreeGrafter"/>
</dbReference>
<dbReference type="FunFam" id="3.40.50.300:FF:000019">
    <property type="entry name" value="Translation initiation factor IF-2"/>
    <property type="match status" value="1"/>
</dbReference>
<organism evidence="8 9">
    <name type="scientific">Lottia gigantea</name>
    <name type="common">Giant owl limpet</name>
    <dbReference type="NCBI Taxonomy" id="225164"/>
    <lineage>
        <taxon>Eukaryota</taxon>
        <taxon>Metazoa</taxon>
        <taxon>Spiralia</taxon>
        <taxon>Lophotrochozoa</taxon>
        <taxon>Mollusca</taxon>
        <taxon>Gastropoda</taxon>
        <taxon>Patellogastropoda</taxon>
        <taxon>Lottioidea</taxon>
        <taxon>Lottiidae</taxon>
        <taxon>Lottia</taxon>
    </lineage>
</organism>
<dbReference type="SUPFAM" id="SSF52540">
    <property type="entry name" value="P-loop containing nucleoside triphosphate hydrolases"/>
    <property type="match status" value="1"/>
</dbReference>
<comment type="function">
    <text evidence="6">One of the essential components for the initiation of protein synthesis. Protects formylmethionyl-tRNA from spontaneous hydrolysis and promotes its binding to the 30S ribosomal subunits. Also involved in the hydrolysis of GTP during the formation of the 70S ribosomal complex.</text>
</comment>
<dbReference type="InterPro" id="IPR023115">
    <property type="entry name" value="TIF_IF2_dom3"/>
</dbReference>
<dbReference type="Pfam" id="PF22042">
    <property type="entry name" value="EF-G_D2"/>
    <property type="match status" value="1"/>
</dbReference>
<keyword evidence="5" id="KW-0342">GTP-binding</keyword>
<dbReference type="AlphaFoldDB" id="V4B509"/>
<dbReference type="InterPro" id="IPR000795">
    <property type="entry name" value="T_Tr_GTP-bd_dom"/>
</dbReference>
<evidence type="ECO:0000256" key="6">
    <source>
        <dbReference type="ARBA" id="ARBA00025162"/>
    </source>
</evidence>
<dbReference type="GO" id="GO:0005525">
    <property type="term" value="F:GTP binding"/>
    <property type="evidence" value="ECO:0007669"/>
    <property type="project" value="UniProtKB-KW"/>
</dbReference>
<dbReference type="PANTHER" id="PTHR43381:SF20">
    <property type="entry name" value="TRANSLATION INITIATION FACTOR IF-2, MITOCHONDRIAL"/>
    <property type="match status" value="1"/>
</dbReference>
<evidence type="ECO:0000256" key="4">
    <source>
        <dbReference type="ARBA" id="ARBA00022917"/>
    </source>
</evidence>
<keyword evidence="9" id="KW-1185">Reference proteome</keyword>
<keyword evidence="2" id="KW-0396">Initiation factor</keyword>
<dbReference type="PROSITE" id="PS51722">
    <property type="entry name" value="G_TR_2"/>
    <property type="match status" value="1"/>
</dbReference>
<dbReference type="SUPFAM" id="SSF52156">
    <property type="entry name" value="Initiation factor IF2/eIF5b, domain 3"/>
    <property type="match status" value="1"/>
</dbReference>
<name>V4B509_LOTGI</name>
<evidence type="ECO:0000256" key="5">
    <source>
        <dbReference type="ARBA" id="ARBA00023134"/>
    </source>
</evidence>
<gene>
    <name evidence="8" type="ORF">LOTGIDRAFT_133278</name>
</gene>
<dbReference type="InterPro" id="IPR027417">
    <property type="entry name" value="P-loop_NTPase"/>
</dbReference>
<dbReference type="CDD" id="cd03702">
    <property type="entry name" value="IF2_mtIF2_II"/>
    <property type="match status" value="1"/>
</dbReference>
<dbReference type="OMA" id="TIVCYQI"/>
<dbReference type="OrthoDB" id="361630at2759"/>
<dbReference type="InterPro" id="IPR044145">
    <property type="entry name" value="IF2_II"/>
</dbReference>
<accession>V4B509</accession>
<dbReference type="Gene3D" id="3.40.50.10050">
    <property type="entry name" value="Translation initiation factor IF- 2, domain 3"/>
    <property type="match status" value="1"/>
</dbReference>
<dbReference type="KEGG" id="lgi:LOTGIDRAFT_133278"/>
<evidence type="ECO:0000256" key="1">
    <source>
        <dbReference type="ARBA" id="ARBA00007733"/>
    </source>
</evidence>
<feature type="non-terminal residue" evidence="8">
    <location>
        <position position="1"/>
    </location>
</feature>
<dbReference type="RefSeq" id="XP_009065790.1">
    <property type="nucleotide sequence ID" value="XM_009067542.1"/>
</dbReference>
<dbReference type="PANTHER" id="PTHR43381">
    <property type="entry name" value="TRANSLATION INITIATION FACTOR IF-2-RELATED"/>
    <property type="match status" value="1"/>
</dbReference>
<dbReference type="InterPro" id="IPR005225">
    <property type="entry name" value="Small_GTP-bd"/>
</dbReference>
<dbReference type="InterPro" id="IPR053905">
    <property type="entry name" value="EF-G-like_DII"/>
</dbReference>
<dbReference type="STRING" id="225164.V4B509"/>
<evidence type="ECO:0000256" key="3">
    <source>
        <dbReference type="ARBA" id="ARBA00022741"/>
    </source>
</evidence>
<comment type="similarity">
    <text evidence="1">Belongs to the TRAFAC class translation factor GTPase superfamily. Classic translation factor GTPase family. IF-2 subfamily.</text>
</comment>
<sequence>RPPPDPKNLVKKSPVVTIMGHVDHGKTTLLDYLRKSNVVDQEFGGITQHIGAFSVKLESGEQITFLDTPGHAAFSAMRARGAEVTDIIVLVVAGDDGVMEQTVESINHARSAGVPIIVAVNKMDKHDFDLKRTTKKLLEQEIVTEEFGGDIQVVPISALKGTNVDQLQEAIVALSEILDLKCDPVGLVEGRVIESKTIPVRGKVATALIQRGTLKKGSFLVAGTTYAKVRSMLDESGKLMMEVSPSIPVEISGWKNLPSAGDEILQVESKKKAEEVVEYRLKKELDIKGDEEQPVINMKRLEHDIRHRAVIADIKARGFNKARHHETMREIVVDSYEGPELSLVLKGDVHGSLQTILDLLQTYQSTKCRLNILHEGVGDVTELDVERAHAFNGIVYGFNVTVPAAIQYIANQLSVPLSVHQVIYKLFDDLLERLNERLPVIKEEETIGQATVKKVFQFKDGHKKVKVAGCLCTTGAIEKVKPVKLIRDDEEVYRGQIQTLKYFKDEVQTIKADKECGICLNDNSVMVKEGDIIQCFNELELPQYIDWNPGF</sequence>
<dbReference type="GO" id="GO:0003743">
    <property type="term" value="F:translation initiation factor activity"/>
    <property type="evidence" value="ECO:0007669"/>
    <property type="project" value="UniProtKB-KW"/>
</dbReference>
<dbReference type="FunFam" id="2.40.30.10:FF:000007">
    <property type="entry name" value="Translation initiation factor IF-2"/>
    <property type="match status" value="1"/>
</dbReference>
<dbReference type="FunFam" id="2.40.30.10:FF:000008">
    <property type="entry name" value="Translation initiation factor IF-2"/>
    <property type="match status" value="1"/>
</dbReference>
<feature type="domain" description="Tr-type G" evidence="7">
    <location>
        <begin position="11"/>
        <end position="179"/>
    </location>
</feature>
<dbReference type="HOGENOM" id="CLU_006301_5_2_1"/>
<evidence type="ECO:0000259" key="7">
    <source>
        <dbReference type="PROSITE" id="PS51722"/>
    </source>
</evidence>
<evidence type="ECO:0000313" key="9">
    <source>
        <dbReference type="Proteomes" id="UP000030746"/>
    </source>
</evidence>